<sequence length="100" mass="11260">MTSSVGTQAPSFNRVGPITRYVNFNGSSTTQLDKYSVSLTKPSPVYHWVIEYFGTFAYHFLQDADCKWQNILLASNFERGIAAVYFFRNSSSLGNTNTDI</sequence>
<dbReference type="Proteomes" id="UP000076502">
    <property type="component" value="Unassembled WGS sequence"/>
</dbReference>
<evidence type="ECO:0000313" key="1">
    <source>
        <dbReference type="EMBL" id="KZC06741.1"/>
    </source>
</evidence>
<proteinExistence type="predicted"/>
<protein>
    <submittedName>
        <fullName evidence="1">Uncharacterized protein</fullName>
    </submittedName>
</protein>
<name>A0A154P4D8_DUFNO</name>
<organism evidence="1 2">
    <name type="scientific">Dufourea novaeangliae</name>
    <name type="common">Sweat bee</name>
    <dbReference type="NCBI Taxonomy" id="178035"/>
    <lineage>
        <taxon>Eukaryota</taxon>
        <taxon>Metazoa</taxon>
        <taxon>Ecdysozoa</taxon>
        <taxon>Arthropoda</taxon>
        <taxon>Hexapoda</taxon>
        <taxon>Insecta</taxon>
        <taxon>Pterygota</taxon>
        <taxon>Neoptera</taxon>
        <taxon>Endopterygota</taxon>
        <taxon>Hymenoptera</taxon>
        <taxon>Apocrita</taxon>
        <taxon>Aculeata</taxon>
        <taxon>Apoidea</taxon>
        <taxon>Anthophila</taxon>
        <taxon>Halictidae</taxon>
        <taxon>Rophitinae</taxon>
        <taxon>Dufourea</taxon>
    </lineage>
</organism>
<dbReference type="EMBL" id="KQ434810">
    <property type="protein sequence ID" value="KZC06741.1"/>
    <property type="molecule type" value="Genomic_DNA"/>
</dbReference>
<keyword evidence="2" id="KW-1185">Reference proteome</keyword>
<dbReference type="AlphaFoldDB" id="A0A154P4D8"/>
<reference evidence="1 2" key="1">
    <citation type="submission" date="2015-07" db="EMBL/GenBank/DDBJ databases">
        <title>The genome of Dufourea novaeangliae.</title>
        <authorList>
            <person name="Pan H."/>
            <person name="Kapheim K."/>
        </authorList>
    </citation>
    <scope>NUCLEOTIDE SEQUENCE [LARGE SCALE GENOMIC DNA]</scope>
    <source>
        <strain evidence="1">0120121106</strain>
        <tissue evidence="1">Whole body</tissue>
    </source>
</reference>
<accession>A0A154P4D8</accession>
<gene>
    <name evidence="1" type="ORF">WN55_07292</name>
</gene>
<evidence type="ECO:0000313" key="2">
    <source>
        <dbReference type="Proteomes" id="UP000076502"/>
    </source>
</evidence>